<dbReference type="AlphaFoldDB" id="A0A8S2AE73"/>
<organism evidence="2 3">
    <name type="scientific">Arabidopsis arenosa</name>
    <name type="common">Sand rock-cress</name>
    <name type="synonym">Cardaminopsis arenosa</name>
    <dbReference type="NCBI Taxonomy" id="38785"/>
    <lineage>
        <taxon>Eukaryota</taxon>
        <taxon>Viridiplantae</taxon>
        <taxon>Streptophyta</taxon>
        <taxon>Embryophyta</taxon>
        <taxon>Tracheophyta</taxon>
        <taxon>Spermatophyta</taxon>
        <taxon>Magnoliopsida</taxon>
        <taxon>eudicotyledons</taxon>
        <taxon>Gunneridae</taxon>
        <taxon>Pentapetalae</taxon>
        <taxon>rosids</taxon>
        <taxon>malvids</taxon>
        <taxon>Brassicales</taxon>
        <taxon>Brassicaceae</taxon>
        <taxon>Camelineae</taxon>
        <taxon>Arabidopsis</taxon>
    </lineage>
</organism>
<dbReference type="EMBL" id="LR999455">
    <property type="protein sequence ID" value="CAE6075619.1"/>
    <property type="molecule type" value="Genomic_DNA"/>
</dbReference>
<keyword evidence="1" id="KW-0175">Coiled coil</keyword>
<protein>
    <submittedName>
        <fullName evidence="2">Uncharacterized protein</fullName>
    </submittedName>
</protein>
<name>A0A8S2AE73_ARAAE</name>
<dbReference type="InterPro" id="IPR039282">
    <property type="entry name" value="LSU"/>
</dbReference>
<dbReference type="Proteomes" id="UP000682877">
    <property type="component" value="Chromosome 5"/>
</dbReference>
<gene>
    <name evidence="2" type="ORF">AARE701A_LOCUS12954</name>
</gene>
<feature type="coiled-coil region" evidence="1">
    <location>
        <begin position="8"/>
        <end position="42"/>
    </location>
</feature>
<dbReference type="GO" id="GO:0098869">
    <property type="term" value="P:cellular oxidant detoxification"/>
    <property type="evidence" value="ECO:0007669"/>
    <property type="project" value="InterPro"/>
</dbReference>
<reference evidence="2" key="1">
    <citation type="submission" date="2021-01" db="EMBL/GenBank/DDBJ databases">
        <authorList>
            <person name="Bezrukov I."/>
        </authorList>
    </citation>
    <scope>NUCLEOTIDE SEQUENCE</scope>
</reference>
<accession>A0A8S2AE73</accession>
<evidence type="ECO:0000313" key="2">
    <source>
        <dbReference type="EMBL" id="CAE6075619.1"/>
    </source>
</evidence>
<evidence type="ECO:0000256" key="1">
    <source>
        <dbReference type="SAM" id="Coils"/>
    </source>
</evidence>
<evidence type="ECO:0000313" key="3">
    <source>
        <dbReference type="Proteomes" id="UP000682877"/>
    </source>
</evidence>
<dbReference type="Pfam" id="PF24980">
    <property type="entry name" value="LSU"/>
    <property type="match status" value="1"/>
</dbReference>
<proteinExistence type="predicted"/>
<sequence length="70" mass="7279">MANGGGYVTVAAEEMEELRRRNKELSREVEEMKTEMIKLCMATNGGGGGGGRATLLAASGAGGRVFRSGT</sequence>
<keyword evidence="3" id="KW-1185">Reference proteome</keyword>